<dbReference type="EMBL" id="ASPP01025255">
    <property type="protein sequence ID" value="ETO08220.1"/>
    <property type="molecule type" value="Genomic_DNA"/>
</dbReference>
<name>X6M5B1_RETFI</name>
<dbReference type="Proteomes" id="UP000023152">
    <property type="component" value="Unassembled WGS sequence"/>
</dbReference>
<reference evidence="2 3" key="1">
    <citation type="journal article" date="2013" name="Curr. Biol.">
        <title>The Genome of the Foraminiferan Reticulomyxa filosa.</title>
        <authorList>
            <person name="Glockner G."/>
            <person name="Hulsmann N."/>
            <person name="Schleicher M."/>
            <person name="Noegel A.A."/>
            <person name="Eichinger L."/>
            <person name="Gallinger C."/>
            <person name="Pawlowski J."/>
            <person name="Sierra R."/>
            <person name="Euteneuer U."/>
            <person name="Pillet L."/>
            <person name="Moustafa A."/>
            <person name="Platzer M."/>
            <person name="Groth M."/>
            <person name="Szafranski K."/>
            <person name="Schliwa M."/>
        </authorList>
    </citation>
    <scope>NUCLEOTIDE SEQUENCE [LARGE SCALE GENOMIC DNA]</scope>
</reference>
<keyword evidence="3" id="KW-1185">Reference proteome</keyword>
<gene>
    <name evidence="2" type="ORF">RFI_29169</name>
</gene>
<protein>
    <submittedName>
        <fullName evidence="2">Uncharacterized protein</fullName>
    </submittedName>
</protein>
<accession>X6M5B1</accession>
<proteinExistence type="predicted"/>
<evidence type="ECO:0000256" key="1">
    <source>
        <dbReference type="SAM" id="MobiDB-lite"/>
    </source>
</evidence>
<comment type="caution">
    <text evidence="2">The sequence shown here is derived from an EMBL/GenBank/DDBJ whole genome shotgun (WGS) entry which is preliminary data.</text>
</comment>
<feature type="region of interest" description="Disordered" evidence="1">
    <location>
        <begin position="1"/>
        <end position="59"/>
    </location>
</feature>
<dbReference type="AlphaFoldDB" id="X6M5B1"/>
<sequence>MHECTNYGFENGKGNKQQDTQERKKTRLIRYQKEVQNNNTKKKDNTKTKQSKNPTAKKKKKIIRISVIYVHGILNVKQKKIKK</sequence>
<evidence type="ECO:0000313" key="3">
    <source>
        <dbReference type="Proteomes" id="UP000023152"/>
    </source>
</evidence>
<evidence type="ECO:0000313" key="2">
    <source>
        <dbReference type="EMBL" id="ETO08220.1"/>
    </source>
</evidence>
<organism evidence="2 3">
    <name type="scientific">Reticulomyxa filosa</name>
    <dbReference type="NCBI Taxonomy" id="46433"/>
    <lineage>
        <taxon>Eukaryota</taxon>
        <taxon>Sar</taxon>
        <taxon>Rhizaria</taxon>
        <taxon>Retaria</taxon>
        <taxon>Foraminifera</taxon>
        <taxon>Monothalamids</taxon>
        <taxon>Reticulomyxidae</taxon>
        <taxon>Reticulomyxa</taxon>
    </lineage>
</organism>